<evidence type="ECO:0000256" key="3">
    <source>
        <dbReference type="ARBA" id="ARBA00012078"/>
    </source>
</evidence>
<dbReference type="Gene3D" id="3.30.230.10">
    <property type="match status" value="1"/>
</dbReference>
<dbReference type="GO" id="GO:0005737">
    <property type="term" value="C:cytoplasm"/>
    <property type="evidence" value="ECO:0007669"/>
    <property type="project" value="UniProtKB-SubCell"/>
</dbReference>
<sequence length="300" mass="32754">MIRVRVPATSANMGPGFDTLGIALNLYSRLEIEETDGGLDIITVNNSGNVQNDKTNLVYRAMDRVFRETGYRPKGLRIKQDSAIPMTRGLGSSSACIIGGMLAANALSGRTISYPDILELATEMEGHPDNAAPALYGGFCVSVKSGDRVYVKSIKLKNDLKFAVMIPDFFVATKKSRGALPDKVSLKDAAFNISRASMLQAALTTGDYDLLKIGAEDRLHQPYRKSYIDGFDEIFEHTYRTGSKATYLSGSGPTIMSILTGNGAAFKKDMEAFFSENEHKWKCMLLECDNVGSVLSETRS</sequence>
<dbReference type="PRINTS" id="PR00958">
    <property type="entry name" value="HOMSERKINASE"/>
</dbReference>
<protein>
    <recommendedName>
        <fullName evidence="4 13">Homoserine kinase</fullName>
        <shortName evidence="13">HK</shortName>
        <shortName evidence="13">HSK</shortName>
        <ecNumber evidence="3 13">2.7.1.39</ecNumber>
    </recommendedName>
</protein>
<dbReference type="PANTHER" id="PTHR20861:SF1">
    <property type="entry name" value="HOMOSERINE KINASE"/>
    <property type="match status" value="1"/>
</dbReference>
<dbReference type="Pfam" id="PF08544">
    <property type="entry name" value="GHMP_kinases_C"/>
    <property type="match status" value="1"/>
</dbReference>
<dbReference type="PROSITE" id="PS00627">
    <property type="entry name" value="GHMP_KINASES_ATP"/>
    <property type="match status" value="1"/>
</dbReference>
<dbReference type="Gene3D" id="3.30.70.890">
    <property type="entry name" value="GHMP kinase, C-terminal domain"/>
    <property type="match status" value="1"/>
</dbReference>
<comment type="similarity">
    <text evidence="2 13">Belongs to the GHMP kinase family. Homoserine kinase subfamily.</text>
</comment>
<dbReference type="InterPro" id="IPR006204">
    <property type="entry name" value="GHMP_kinase_N_dom"/>
</dbReference>
<dbReference type="EC" id="2.7.1.39" evidence="3 13"/>
<keyword evidence="13" id="KW-0963">Cytoplasm</keyword>
<keyword evidence="6 13" id="KW-0808">Transferase</keyword>
<comment type="caution">
    <text evidence="16">The sequence shown here is derived from an EMBL/GenBank/DDBJ whole genome shotgun (WGS) entry which is preliminary data.</text>
</comment>
<dbReference type="GO" id="GO:0009088">
    <property type="term" value="P:threonine biosynthetic process"/>
    <property type="evidence" value="ECO:0007669"/>
    <property type="project" value="UniProtKB-UniRule"/>
</dbReference>
<feature type="domain" description="GHMP kinase N-terminal" evidence="14">
    <location>
        <begin position="56"/>
        <end position="138"/>
    </location>
</feature>
<comment type="subcellular location">
    <subcellularLocation>
        <location evidence="13">Cytoplasm</location>
    </subcellularLocation>
</comment>
<evidence type="ECO:0000256" key="9">
    <source>
        <dbReference type="ARBA" id="ARBA00022777"/>
    </source>
</evidence>
<dbReference type="InterPro" id="IPR006203">
    <property type="entry name" value="GHMP_knse_ATP-bd_CS"/>
</dbReference>
<dbReference type="PIRSF" id="PIRSF000676">
    <property type="entry name" value="Homoser_kin"/>
    <property type="match status" value="1"/>
</dbReference>
<evidence type="ECO:0000256" key="4">
    <source>
        <dbReference type="ARBA" id="ARBA00017858"/>
    </source>
</evidence>
<comment type="catalytic activity">
    <reaction evidence="11 13">
        <text>L-homoserine + ATP = O-phospho-L-homoserine + ADP + H(+)</text>
        <dbReference type="Rhea" id="RHEA:13985"/>
        <dbReference type="ChEBI" id="CHEBI:15378"/>
        <dbReference type="ChEBI" id="CHEBI:30616"/>
        <dbReference type="ChEBI" id="CHEBI:57476"/>
        <dbReference type="ChEBI" id="CHEBI:57590"/>
        <dbReference type="ChEBI" id="CHEBI:456216"/>
        <dbReference type="EC" id="2.7.1.39"/>
    </reaction>
</comment>
<gene>
    <name evidence="13" type="primary">thrB</name>
    <name evidence="16" type="ORF">IAA61_08370</name>
</gene>
<evidence type="ECO:0000256" key="6">
    <source>
        <dbReference type="ARBA" id="ARBA00022679"/>
    </source>
</evidence>
<reference evidence="16" key="2">
    <citation type="journal article" date="2021" name="PeerJ">
        <title>Extensive microbial diversity within the chicken gut microbiome revealed by metagenomics and culture.</title>
        <authorList>
            <person name="Gilroy R."/>
            <person name="Ravi A."/>
            <person name="Getino M."/>
            <person name="Pursley I."/>
            <person name="Horton D.L."/>
            <person name="Alikhan N.F."/>
            <person name="Baker D."/>
            <person name="Gharbi K."/>
            <person name="Hall N."/>
            <person name="Watson M."/>
            <person name="Adriaenssens E.M."/>
            <person name="Foster-Nyarko E."/>
            <person name="Jarju S."/>
            <person name="Secka A."/>
            <person name="Antonio M."/>
            <person name="Oren A."/>
            <person name="Chaudhuri R.R."/>
            <person name="La Ragione R."/>
            <person name="Hildebrand F."/>
            <person name="Pallen M.J."/>
        </authorList>
    </citation>
    <scope>NUCLEOTIDE SEQUENCE</scope>
    <source>
        <strain evidence="16">USAMLcec3-3695</strain>
    </source>
</reference>
<dbReference type="SUPFAM" id="SSF55060">
    <property type="entry name" value="GHMP Kinase, C-terminal domain"/>
    <property type="match status" value="1"/>
</dbReference>
<dbReference type="InterPro" id="IPR014721">
    <property type="entry name" value="Ribsml_uS5_D2-typ_fold_subgr"/>
</dbReference>
<dbReference type="InterPro" id="IPR036554">
    <property type="entry name" value="GHMP_kinase_C_sf"/>
</dbReference>
<keyword evidence="5 13" id="KW-0028">Amino-acid biosynthesis</keyword>
<comment type="function">
    <text evidence="12 13">Catalyzes the ATP-dependent phosphorylation of L-homoserine to L-homoserine phosphate.</text>
</comment>
<feature type="domain" description="GHMP kinase C-terminal" evidence="15">
    <location>
        <begin position="201"/>
        <end position="262"/>
    </location>
</feature>
<evidence type="ECO:0000256" key="8">
    <source>
        <dbReference type="ARBA" id="ARBA00022741"/>
    </source>
</evidence>
<dbReference type="EMBL" id="DVNB01000087">
    <property type="protein sequence ID" value="HIU57806.1"/>
    <property type="molecule type" value="Genomic_DNA"/>
</dbReference>
<feature type="binding site" evidence="13">
    <location>
        <begin position="85"/>
        <end position="95"/>
    </location>
    <ligand>
        <name>ATP</name>
        <dbReference type="ChEBI" id="CHEBI:30616"/>
    </ligand>
</feature>
<evidence type="ECO:0000256" key="2">
    <source>
        <dbReference type="ARBA" id="ARBA00007370"/>
    </source>
</evidence>
<keyword evidence="8 13" id="KW-0547">Nucleotide-binding</keyword>
<dbReference type="InterPro" id="IPR000870">
    <property type="entry name" value="Homoserine_kinase"/>
</dbReference>
<keyword evidence="10 13" id="KW-0067">ATP-binding</keyword>
<evidence type="ECO:0000256" key="12">
    <source>
        <dbReference type="ARBA" id="ARBA00049954"/>
    </source>
</evidence>
<evidence type="ECO:0000259" key="15">
    <source>
        <dbReference type="Pfam" id="PF08544"/>
    </source>
</evidence>
<proteinExistence type="inferred from homology"/>
<dbReference type="GO" id="GO:0005524">
    <property type="term" value="F:ATP binding"/>
    <property type="evidence" value="ECO:0007669"/>
    <property type="project" value="UniProtKB-UniRule"/>
</dbReference>
<dbReference type="HAMAP" id="MF_00384">
    <property type="entry name" value="Homoser_kinase"/>
    <property type="match status" value="1"/>
</dbReference>
<dbReference type="NCBIfam" id="TIGR00191">
    <property type="entry name" value="thrB"/>
    <property type="match status" value="1"/>
</dbReference>
<dbReference type="InterPro" id="IPR013750">
    <property type="entry name" value="GHMP_kinase_C_dom"/>
</dbReference>
<comment type="pathway">
    <text evidence="1 13">Amino-acid biosynthesis; L-threonine biosynthesis; L-threonine from L-aspartate: step 4/5.</text>
</comment>
<dbReference type="GO" id="GO:0004413">
    <property type="term" value="F:homoserine kinase activity"/>
    <property type="evidence" value="ECO:0007669"/>
    <property type="project" value="UniProtKB-UniRule"/>
</dbReference>
<evidence type="ECO:0000256" key="1">
    <source>
        <dbReference type="ARBA" id="ARBA00005015"/>
    </source>
</evidence>
<evidence type="ECO:0000256" key="11">
    <source>
        <dbReference type="ARBA" id="ARBA00049375"/>
    </source>
</evidence>
<evidence type="ECO:0000256" key="13">
    <source>
        <dbReference type="HAMAP-Rule" id="MF_00384"/>
    </source>
</evidence>
<dbReference type="Proteomes" id="UP000824109">
    <property type="component" value="Unassembled WGS sequence"/>
</dbReference>
<evidence type="ECO:0000256" key="5">
    <source>
        <dbReference type="ARBA" id="ARBA00022605"/>
    </source>
</evidence>
<organism evidence="16 17">
    <name type="scientific">Candidatus Ornithomonoglobus merdipullorum</name>
    <dbReference type="NCBI Taxonomy" id="2840895"/>
    <lineage>
        <taxon>Bacteria</taxon>
        <taxon>Bacillati</taxon>
        <taxon>Bacillota</taxon>
        <taxon>Clostridia</taxon>
        <taxon>Candidatus Ornithomonoglobus</taxon>
    </lineage>
</organism>
<dbReference type="SUPFAM" id="SSF54211">
    <property type="entry name" value="Ribosomal protein S5 domain 2-like"/>
    <property type="match status" value="1"/>
</dbReference>
<dbReference type="InterPro" id="IPR020568">
    <property type="entry name" value="Ribosomal_Su5_D2-typ_SF"/>
</dbReference>
<evidence type="ECO:0000256" key="7">
    <source>
        <dbReference type="ARBA" id="ARBA00022697"/>
    </source>
</evidence>
<evidence type="ECO:0000313" key="17">
    <source>
        <dbReference type="Proteomes" id="UP000824109"/>
    </source>
</evidence>
<dbReference type="Pfam" id="PF00288">
    <property type="entry name" value="GHMP_kinases_N"/>
    <property type="match status" value="1"/>
</dbReference>
<accession>A0A9D1MCQ8</accession>
<dbReference type="PANTHER" id="PTHR20861">
    <property type="entry name" value="HOMOSERINE/4-DIPHOSPHOCYTIDYL-2-C-METHYL-D-ERYTHRITOL KINASE"/>
    <property type="match status" value="1"/>
</dbReference>
<evidence type="ECO:0000313" key="16">
    <source>
        <dbReference type="EMBL" id="HIU57806.1"/>
    </source>
</evidence>
<evidence type="ECO:0000259" key="14">
    <source>
        <dbReference type="Pfam" id="PF00288"/>
    </source>
</evidence>
<evidence type="ECO:0000256" key="10">
    <source>
        <dbReference type="ARBA" id="ARBA00022840"/>
    </source>
</evidence>
<reference evidence="16" key="1">
    <citation type="submission" date="2020-10" db="EMBL/GenBank/DDBJ databases">
        <authorList>
            <person name="Gilroy R."/>
        </authorList>
    </citation>
    <scope>NUCLEOTIDE SEQUENCE</scope>
    <source>
        <strain evidence="16">USAMLcec3-3695</strain>
    </source>
</reference>
<dbReference type="AlphaFoldDB" id="A0A9D1MCQ8"/>
<name>A0A9D1MCQ8_9FIRM</name>
<keyword evidence="9 13" id="KW-0418">Kinase</keyword>
<keyword evidence="7 13" id="KW-0791">Threonine biosynthesis</keyword>